<keyword evidence="2" id="KW-1185">Reference proteome</keyword>
<proteinExistence type="predicted"/>
<evidence type="ECO:0000313" key="2">
    <source>
        <dbReference type="Proteomes" id="UP000018838"/>
    </source>
</evidence>
<name>W0BC98_9GAMM</name>
<reference evidence="1 2" key="1">
    <citation type="journal article" date="2013" name="Int. J. Med. Microbiol.">
        <title>Legionella oakridgensis ATCC 33761 genome sequence and phenotypic characterization reveals its replication capacity in amoebae.</title>
        <authorList>
            <person name="Brzuszkiewicz E."/>
            <person name="Schulz T."/>
            <person name="Rydzewski K."/>
            <person name="Daniel R."/>
            <person name="Gillmaier N."/>
            <person name="Dittmann C."/>
            <person name="Holland G."/>
            <person name="Schunder E."/>
            <person name="Lautner M."/>
            <person name="Eisenreich W."/>
            <person name="Luck C."/>
            <person name="Heuner K."/>
        </authorList>
    </citation>
    <scope>NUCLEOTIDE SEQUENCE [LARGE SCALE GENOMIC DNA]</scope>
    <source>
        <strain>OR-10</strain>
        <strain evidence="2">ATCC 33761</strain>
    </source>
</reference>
<accession>W0BC98</accession>
<dbReference type="STRING" id="1268635.Loa_00673"/>
<dbReference type="KEGG" id="lok:Loa_00673"/>
<organism evidence="1 2">
    <name type="scientific">Legionella oakridgensis ATCC 33761 = DSM 21215</name>
    <dbReference type="NCBI Taxonomy" id="1268635"/>
    <lineage>
        <taxon>Bacteria</taxon>
        <taxon>Pseudomonadati</taxon>
        <taxon>Pseudomonadota</taxon>
        <taxon>Gammaproteobacteria</taxon>
        <taxon>Legionellales</taxon>
        <taxon>Legionellaceae</taxon>
        <taxon>Legionella</taxon>
    </lineage>
</organism>
<gene>
    <name evidence="1" type="ORF">Loa_00673</name>
</gene>
<evidence type="ECO:0000313" key="1">
    <source>
        <dbReference type="EMBL" id="AHE66242.1"/>
    </source>
</evidence>
<dbReference type="RefSeq" id="WP_238551306.1">
    <property type="nucleotide sequence ID" value="NZ_CP004006.1"/>
</dbReference>
<dbReference type="PATRIC" id="fig|1268635.3.peg.669"/>
<dbReference type="EMBL" id="CP004006">
    <property type="protein sequence ID" value="AHE66242.1"/>
    <property type="molecule type" value="Genomic_DNA"/>
</dbReference>
<dbReference type="HOGENOM" id="CLU_2437203_0_0_6"/>
<protein>
    <submittedName>
        <fullName evidence="1">Uncharacterized protein</fullName>
    </submittedName>
</protein>
<dbReference type="Proteomes" id="UP000018838">
    <property type="component" value="Chromosome"/>
</dbReference>
<dbReference type="AlphaFoldDB" id="W0BC98"/>
<sequence length="90" mass="10379">MVNNLVHNAQFLISAKRAVGEEFEDFRELINRIFVGQKALYFAHYTKRHQKYDYQQLLQQIQADLEQLKTIVAAGVIPNSILGAMHEAPH</sequence>